<proteinExistence type="predicted"/>
<dbReference type="InterPro" id="IPR050469">
    <property type="entry name" value="Diguanylate_Cyclase"/>
</dbReference>
<dbReference type="RefSeq" id="WP_054718353.1">
    <property type="nucleotide sequence ID" value="NZ_AZEU01000163.1"/>
</dbReference>
<evidence type="ECO:0000256" key="1">
    <source>
        <dbReference type="SAM" id="Phobius"/>
    </source>
</evidence>
<dbReference type="GO" id="GO:0052621">
    <property type="term" value="F:diguanylate cyclase activity"/>
    <property type="evidence" value="ECO:0007669"/>
    <property type="project" value="TreeGrafter"/>
</dbReference>
<evidence type="ECO:0000313" key="4">
    <source>
        <dbReference type="Proteomes" id="UP000051790"/>
    </source>
</evidence>
<name>A0A0R1QT85_9LACO</name>
<dbReference type="Proteomes" id="UP000051790">
    <property type="component" value="Unassembled WGS sequence"/>
</dbReference>
<dbReference type="InterPro" id="IPR000160">
    <property type="entry name" value="GGDEF_dom"/>
</dbReference>
<dbReference type="Gene3D" id="3.30.70.270">
    <property type="match status" value="1"/>
</dbReference>
<feature type="transmembrane region" description="Helical" evidence="1">
    <location>
        <begin position="6"/>
        <end position="27"/>
    </location>
</feature>
<dbReference type="AlphaFoldDB" id="A0A0R1QT85"/>
<gene>
    <name evidence="3" type="ORF">FD01_GL001205</name>
</gene>
<dbReference type="NCBIfam" id="TIGR00254">
    <property type="entry name" value="GGDEF"/>
    <property type="match status" value="1"/>
</dbReference>
<sequence>MVSIFSQWFVDTIISVLALAGYVTYYNQLLNGDHPYTPIRIDVMIVGVAFGLQLAQWIDPQRMKVYENLQVLVLAFPLLGTDMNRRHLWVRGLALIGFSTLNHDTLTWWQFGLGMSGQVLVIYVMQRYYNTLREHFSWNTLLMLALVTGYWVPRTELDWSTRIGLIITYLIISGVNFWYWKALRIADQRYSKLAHQVNFDPLTNAASFGLFRQNATQAFDHARKHNQSLIVMMLDIDYFKRINDHYGHPVGDAVLIACLHRLESVLKPHGARIYRTGGEEFTVLLPHITLNDAENLAIACRQAMRKAPLSAADQQIDVTISMGMADQRVEDADFDALYARCDADLYRSKARGRDTLTVNGRTLWRHDRLTVSHFFVEYTQSVMTFDDHLPLCAGLAARYWVEKAQAWQRADQWHMAISEALRFLKAASVKTQLRQVALEVSATQFADPRLFPQLCKWLDDTESVDELHLVLTQTPSVALVATNAERFAQHRISFGLHPSANSNWQGCLPFLSELVVDLQQDSTAHQQVIAEAAKKSGVPLCAHRVDSEGLAMQARVLGAVAGSGEYFGAPVLPQVVARTNRDQLNA</sequence>
<reference evidence="3 4" key="1">
    <citation type="journal article" date="2015" name="Genome Announc.">
        <title>Expanding the biotechnology potential of lactobacilli through comparative genomics of 213 strains and associated genera.</title>
        <authorList>
            <person name="Sun Z."/>
            <person name="Harris H.M."/>
            <person name="McCann A."/>
            <person name="Guo C."/>
            <person name="Argimon S."/>
            <person name="Zhang W."/>
            <person name="Yang X."/>
            <person name="Jeffery I.B."/>
            <person name="Cooney J.C."/>
            <person name="Kagawa T.F."/>
            <person name="Liu W."/>
            <person name="Song Y."/>
            <person name="Salvetti E."/>
            <person name="Wrobel A."/>
            <person name="Rasinkangas P."/>
            <person name="Parkhill J."/>
            <person name="Rea M.C."/>
            <person name="O'Sullivan O."/>
            <person name="Ritari J."/>
            <person name="Douillard F.P."/>
            <person name="Paul Ross R."/>
            <person name="Yang R."/>
            <person name="Briner A.E."/>
            <person name="Felis G.E."/>
            <person name="de Vos W.M."/>
            <person name="Barrangou R."/>
            <person name="Klaenhammer T.R."/>
            <person name="Caufield P.W."/>
            <person name="Cui Y."/>
            <person name="Zhang H."/>
            <person name="O'Toole P.W."/>
        </authorList>
    </citation>
    <scope>NUCLEOTIDE SEQUENCE [LARGE SCALE GENOMIC DNA]</scope>
    <source>
        <strain evidence="3 4">DSM 13343</strain>
    </source>
</reference>
<dbReference type="PATRIC" id="fig|1423769.4.peg.1304"/>
<dbReference type="InterPro" id="IPR029787">
    <property type="entry name" value="Nucleotide_cyclase"/>
</dbReference>
<evidence type="ECO:0000313" key="3">
    <source>
        <dbReference type="EMBL" id="KRL44264.1"/>
    </source>
</evidence>
<keyword evidence="1" id="KW-0472">Membrane</keyword>
<feature type="domain" description="GGDEF" evidence="2">
    <location>
        <begin position="227"/>
        <end position="361"/>
    </location>
</feature>
<dbReference type="PANTHER" id="PTHR45138:SF24">
    <property type="entry name" value="DIGUANYLATE CYCLASE DGCC-RELATED"/>
    <property type="match status" value="1"/>
</dbReference>
<accession>A0A0R1QT85</accession>
<dbReference type="InterPro" id="IPR043128">
    <property type="entry name" value="Rev_trsase/Diguanyl_cyclase"/>
</dbReference>
<protein>
    <recommendedName>
        <fullName evidence="2">GGDEF domain-containing protein</fullName>
    </recommendedName>
</protein>
<dbReference type="EMBL" id="AZEU01000163">
    <property type="protein sequence ID" value="KRL44264.1"/>
    <property type="molecule type" value="Genomic_DNA"/>
</dbReference>
<keyword evidence="1" id="KW-0812">Transmembrane</keyword>
<feature type="transmembrane region" description="Helical" evidence="1">
    <location>
        <begin position="136"/>
        <end position="153"/>
    </location>
</feature>
<keyword evidence="1" id="KW-1133">Transmembrane helix</keyword>
<dbReference type="Pfam" id="PF00990">
    <property type="entry name" value="GGDEF"/>
    <property type="match status" value="1"/>
</dbReference>
<dbReference type="PANTHER" id="PTHR45138">
    <property type="entry name" value="REGULATORY COMPONENTS OF SENSORY TRANSDUCTION SYSTEM"/>
    <property type="match status" value="1"/>
</dbReference>
<dbReference type="GO" id="GO:0005886">
    <property type="term" value="C:plasma membrane"/>
    <property type="evidence" value="ECO:0007669"/>
    <property type="project" value="TreeGrafter"/>
</dbReference>
<dbReference type="PROSITE" id="PS50887">
    <property type="entry name" value="GGDEF"/>
    <property type="match status" value="1"/>
</dbReference>
<dbReference type="CDD" id="cd01949">
    <property type="entry name" value="GGDEF"/>
    <property type="match status" value="1"/>
</dbReference>
<keyword evidence="4" id="KW-1185">Reference proteome</keyword>
<dbReference type="GO" id="GO:1902201">
    <property type="term" value="P:negative regulation of bacterial-type flagellum-dependent cell motility"/>
    <property type="evidence" value="ECO:0007669"/>
    <property type="project" value="TreeGrafter"/>
</dbReference>
<comment type="caution">
    <text evidence="3">The sequence shown here is derived from an EMBL/GenBank/DDBJ whole genome shotgun (WGS) entry which is preliminary data.</text>
</comment>
<feature type="transmembrane region" description="Helical" evidence="1">
    <location>
        <begin position="106"/>
        <end position="124"/>
    </location>
</feature>
<dbReference type="GO" id="GO:0043709">
    <property type="term" value="P:cell adhesion involved in single-species biofilm formation"/>
    <property type="evidence" value="ECO:0007669"/>
    <property type="project" value="TreeGrafter"/>
</dbReference>
<feature type="transmembrane region" description="Helical" evidence="1">
    <location>
        <begin position="39"/>
        <end position="58"/>
    </location>
</feature>
<evidence type="ECO:0000259" key="2">
    <source>
        <dbReference type="PROSITE" id="PS50887"/>
    </source>
</evidence>
<feature type="transmembrane region" description="Helical" evidence="1">
    <location>
        <begin position="159"/>
        <end position="180"/>
    </location>
</feature>
<dbReference type="SMART" id="SM00267">
    <property type="entry name" value="GGDEF"/>
    <property type="match status" value="1"/>
</dbReference>
<dbReference type="OrthoDB" id="9759601at2"/>
<dbReference type="SUPFAM" id="SSF55073">
    <property type="entry name" value="Nucleotide cyclase"/>
    <property type="match status" value="1"/>
</dbReference>
<organism evidence="3 4">
    <name type="scientific">Lacticaseibacillus manihotivorans DSM 13343 = JCM 12514</name>
    <dbReference type="NCBI Taxonomy" id="1423769"/>
    <lineage>
        <taxon>Bacteria</taxon>
        <taxon>Bacillati</taxon>
        <taxon>Bacillota</taxon>
        <taxon>Bacilli</taxon>
        <taxon>Lactobacillales</taxon>
        <taxon>Lactobacillaceae</taxon>
        <taxon>Lacticaseibacillus</taxon>
    </lineage>
</organism>